<proteinExistence type="inferred from homology"/>
<dbReference type="PANTHER" id="PTHR35249:SF2">
    <property type="entry name" value="DYNEIN REGULATORY COMPLEX SUBUNIT 7"/>
    <property type="match status" value="1"/>
</dbReference>
<comment type="subcellular location">
    <subcellularLocation>
        <location evidence="1">Cytoplasm</location>
        <location evidence="1">Cytoskeleton</location>
        <location evidence="1">Flagellum axoneme</location>
    </subcellularLocation>
</comment>
<dbReference type="SUPFAM" id="SSF54001">
    <property type="entry name" value="Cysteine proteinases"/>
    <property type="match status" value="1"/>
</dbReference>
<dbReference type="PANTHER" id="PTHR35249">
    <property type="entry name" value="DYNEIN REGULATORY COMPLEX SUBUNIT 7"/>
    <property type="match status" value="1"/>
</dbReference>
<comment type="similarity">
    <text evidence="2">Belongs to the DRC7 family.</text>
</comment>
<evidence type="ECO:0000256" key="4">
    <source>
        <dbReference type="ARBA" id="ARBA00022490"/>
    </source>
</evidence>
<dbReference type="OrthoDB" id="10262874at2759"/>
<keyword evidence="7" id="KW-0744">Spermatogenesis</keyword>
<accession>A0A9N9TI28</accession>
<evidence type="ECO:0000256" key="7">
    <source>
        <dbReference type="ARBA" id="ARBA00022871"/>
    </source>
</evidence>
<keyword evidence="9" id="KW-0969">Cilium</keyword>
<keyword evidence="18" id="KW-1185">Reference proteome</keyword>
<feature type="domain" description="Dynein regulatory complex subunit 7 MORN" evidence="15">
    <location>
        <begin position="419"/>
        <end position="699"/>
    </location>
</feature>
<evidence type="ECO:0000256" key="2">
    <source>
        <dbReference type="ARBA" id="ARBA00010738"/>
    </source>
</evidence>
<dbReference type="GO" id="GO:0030317">
    <property type="term" value="P:flagellated sperm motility"/>
    <property type="evidence" value="ECO:0007669"/>
    <property type="project" value="TreeGrafter"/>
</dbReference>
<protein>
    <recommendedName>
        <fullName evidence="3">Dynein regulatory complex subunit 7</fullName>
    </recommendedName>
    <alternativeName>
        <fullName evidence="12">Coiled-coil domain-containing protein 135</fullName>
    </alternativeName>
    <alternativeName>
        <fullName evidence="13">Coiled-coil domain-containing protein lobo homolog</fullName>
    </alternativeName>
</protein>
<keyword evidence="6" id="KW-0282">Flagellum</keyword>
<keyword evidence="8" id="KW-0175">Coiled coil</keyword>
<organism evidence="17 18">
    <name type="scientific">Phyllotreta striolata</name>
    <name type="common">Striped flea beetle</name>
    <name type="synonym">Crioceris striolata</name>
    <dbReference type="NCBI Taxonomy" id="444603"/>
    <lineage>
        <taxon>Eukaryota</taxon>
        <taxon>Metazoa</taxon>
        <taxon>Ecdysozoa</taxon>
        <taxon>Arthropoda</taxon>
        <taxon>Hexapoda</taxon>
        <taxon>Insecta</taxon>
        <taxon>Pterygota</taxon>
        <taxon>Neoptera</taxon>
        <taxon>Endopterygota</taxon>
        <taxon>Coleoptera</taxon>
        <taxon>Polyphaga</taxon>
        <taxon>Cucujiformia</taxon>
        <taxon>Chrysomeloidea</taxon>
        <taxon>Chrysomelidae</taxon>
        <taxon>Galerucinae</taxon>
        <taxon>Alticini</taxon>
        <taxon>Phyllotreta</taxon>
    </lineage>
</organism>
<dbReference type="InterPro" id="IPR056292">
    <property type="entry name" value="DRC7_C"/>
</dbReference>
<evidence type="ECO:0000256" key="10">
    <source>
        <dbReference type="ARBA" id="ARBA00023212"/>
    </source>
</evidence>
<evidence type="ECO:0000313" key="17">
    <source>
        <dbReference type="EMBL" id="CAG9856248.1"/>
    </source>
</evidence>
<dbReference type="Pfam" id="PF24667">
    <property type="entry name" value="MORN_DRC7"/>
    <property type="match status" value="1"/>
</dbReference>
<evidence type="ECO:0000256" key="5">
    <source>
        <dbReference type="ARBA" id="ARBA00022782"/>
    </source>
</evidence>
<dbReference type="InterPro" id="IPR033551">
    <property type="entry name" value="DRC7/lobo"/>
</dbReference>
<reference evidence="17" key="1">
    <citation type="submission" date="2022-01" db="EMBL/GenBank/DDBJ databases">
        <authorList>
            <person name="King R."/>
        </authorList>
    </citation>
    <scope>NUCLEOTIDE SEQUENCE</scope>
</reference>
<dbReference type="InterPro" id="IPR056291">
    <property type="entry name" value="MORN_DRC7"/>
</dbReference>
<evidence type="ECO:0000259" key="14">
    <source>
        <dbReference type="Pfam" id="PF24656"/>
    </source>
</evidence>
<dbReference type="InterPro" id="IPR056290">
    <property type="entry name" value="CEPT76/DRC7_peptidase-like_dom"/>
</dbReference>
<evidence type="ECO:0000256" key="12">
    <source>
        <dbReference type="ARBA" id="ARBA00031627"/>
    </source>
</evidence>
<dbReference type="GO" id="GO:0031514">
    <property type="term" value="C:motile cilium"/>
    <property type="evidence" value="ECO:0007669"/>
    <property type="project" value="TreeGrafter"/>
</dbReference>
<evidence type="ECO:0000256" key="11">
    <source>
        <dbReference type="ARBA" id="ARBA00023273"/>
    </source>
</evidence>
<evidence type="ECO:0000256" key="8">
    <source>
        <dbReference type="ARBA" id="ARBA00023054"/>
    </source>
</evidence>
<dbReference type="Pfam" id="PF24671">
    <property type="entry name" value="DRC7_C"/>
    <property type="match status" value="1"/>
</dbReference>
<dbReference type="GO" id="GO:0007283">
    <property type="term" value="P:spermatogenesis"/>
    <property type="evidence" value="ECO:0007669"/>
    <property type="project" value="UniProtKB-KW"/>
</dbReference>
<dbReference type="Proteomes" id="UP001153712">
    <property type="component" value="Chromosome 12"/>
</dbReference>
<sequence length="860" mass="101588">MDAHTTTSERKLSDPDDDKFSYIKLLDKPRDLPEPVQLNFQHLKEVGYDLGLVDLCWPDEIKPLFENRTDFPVRYVTHTQKERTLLLYTKNFRKKFIHLYPDRKPLLLARDNECGVIKMVCTTIRPTAIPYPIFGSWDTSAAFFSDHITYETLEKHPQKLPDHLYSPHTTLLRQKGHCFEIATVLCSALLGVGYDALVVSGYADRDIALRIMVRQDCPFPAFKEEEEKPPERPKIEKYAITPPNDYKSKFLTMMEQRERDKLLKKDEESAEKERLRLLEEEKPPVDELQGTRVHAWVLVRAGSKNITESFFIEPSTGTMYPIDSRKYFGIESVWNHQNYWVNLQDCSKGLGALDYDLRKNNKWIHLLAGEPYELRVQKERELGDEDTSRDCFIEKHLDMPAPWPMRLHIESERFSRRFPGGDVTTNYKRVIVQQKAPFASPDGLVSRITRYKDFACTDPFLLEEEYSNRKDKYCRTIYEYATGVQKDYFASGREDALVKHVFNKGDYSFYACRTLIFNHALRGDNLYKMVVEQDKIMEYFRNRPDKLMFRQTNIVKEDAEKRVANLFKHNIHSFLQKYERQEDRPSHEDIASREFAIKDREIRLKYHYGQNNITASTRIFMKPAVTEWGDDLDFTSDLTYGYQAEVNVTLPRQVELFQMFHFHLNEENICMSTYRTMEAYLEKFLATRLENLKNPELDVPIFNKEQNAAHRENMLRNEERKNMLMKKEIEDSHIDFLAPYVVKYKLPLGAQQARLAKAECLKEYKELLVNRANRLYDNYKMLDEELHVLNDYYAERRDSLSEAEELRHFDEISRIVDSMKLIQKRADRHKALSKSRYKKLEMILAKHPLLAVLRRTSVKP</sequence>
<evidence type="ECO:0000256" key="3">
    <source>
        <dbReference type="ARBA" id="ARBA00021303"/>
    </source>
</evidence>
<evidence type="ECO:0000313" key="18">
    <source>
        <dbReference type="Proteomes" id="UP001153712"/>
    </source>
</evidence>
<dbReference type="Pfam" id="PF24656">
    <property type="entry name" value="CEPT76_peptidase"/>
    <property type="match status" value="1"/>
</dbReference>
<evidence type="ECO:0000256" key="9">
    <source>
        <dbReference type="ARBA" id="ARBA00023069"/>
    </source>
</evidence>
<keyword evidence="11" id="KW-0966">Cell projection</keyword>
<dbReference type="AlphaFoldDB" id="A0A9N9TI28"/>
<evidence type="ECO:0000256" key="13">
    <source>
        <dbReference type="ARBA" id="ARBA00031733"/>
    </source>
</evidence>
<dbReference type="GO" id="GO:0030154">
    <property type="term" value="P:cell differentiation"/>
    <property type="evidence" value="ECO:0007669"/>
    <property type="project" value="UniProtKB-KW"/>
</dbReference>
<name>A0A9N9TI28_PHYSR</name>
<dbReference type="EMBL" id="OU900105">
    <property type="protein sequence ID" value="CAG9856248.1"/>
    <property type="molecule type" value="Genomic_DNA"/>
</dbReference>
<keyword evidence="10" id="KW-0206">Cytoskeleton</keyword>
<dbReference type="InterPro" id="IPR038765">
    <property type="entry name" value="Papain-like_cys_pep_sf"/>
</dbReference>
<evidence type="ECO:0000256" key="6">
    <source>
        <dbReference type="ARBA" id="ARBA00022846"/>
    </source>
</evidence>
<feature type="domain" description="CEP76/DRC7 peptidase-like" evidence="14">
    <location>
        <begin position="292"/>
        <end position="365"/>
    </location>
</feature>
<keyword evidence="4" id="KW-0963">Cytoplasm</keyword>
<feature type="domain" description="Dynein regulatory complex subunit 7 C-terminal" evidence="16">
    <location>
        <begin position="749"/>
        <end position="853"/>
    </location>
</feature>
<keyword evidence="5" id="KW-0221">Differentiation</keyword>
<evidence type="ECO:0000259" key="15">
    <source>
        <dbReference type="Pfam" id="PF24667"/>
    </source>
</evidence>
<gene>
    <name evidence="17" type="ORF">PHYEVI_LOCUS2674</name>
</gene>
<evidence type="ECO:0000256" key="1">
    <source>
        <dbReference type="ARBA" id="ARBA00004611"/>
    </source>
</evidence>
<evidence type="ECO:0000259" key="16">
    <source>
        <dbReference type="Pfam" id="PF24671"/>
    </source>
</evidence>